<comment type="similarity">
    <text evidence="2">Belongs to the bacterial PQQ dehydrogenase family.</text>
</comment>
<dbReference type="AlphaFoldDB" id="A0A0D5LPA4"/>
<feature type="domain" description="Pyrrolo-quinoline quinone repeat" evidence="6">
    <location>
        <begin position="193"/>
        <end position="794"/>
    </location>
</feature>
<dbReference type="PATRIC" id="fig|1486262.3.peg.2096"/>
<dbReference type="STRING" id="1486262.TM49_10140"/>
<feature type="transmembrane region" description="Helical" evidence="5">
    <location>
        <begin position="73"/>
        <end position="96"/>
    </location>
</feature>
<evidence type="ECO:0000256" key="2">
    <source>
        <dbReference type="ARBA" id="ARBA00008156"/>
    </source>
</evidence>
<evidence type="ECO:0000313" key="8">
    <source>
        <dbReference type="Proteomes" id="UP000032611"/>
    </source>
</evidence>
<feature type="transmembrane region" description="Helical" evidence="5">
    <location>
        <begin position="49"/>
        <end position="66"/>
    </location>
</feature>
<dbReference type="KEGG" id="mey:TM49_10140"/>
<dbReference type="NCBIfam" id="TIGR03074">
    <property type="entry name" value="PQQ_membr_DH"/>
    <property type="match status" value="1"/>
</dbReference>
<evidence type="ECO:0000313" key="7">
    <source>
        <dbReference type="EMBL" id="AJY45946.1"/>
    </source>
</evidence>
<keyword evidence="8" id="KW-1185">Reference proteome</keyword>
<comment type="cofactor">
    <cofactor evidence="1">
        <name>pyrroloquinoline quinone</name>
        <dbReference type="ChEBI" id="CHEBI:58442"/>
    </cofactor>
</comment>
<feature type="compositionally biased region" description="Basic and acidic residues" evidence="4">
    <location>
        <begin position="656"/>
        <end position="666"/>
    </location>
</feature>
<dbReference type="Proteomes" id="UP000032611">
    <property type="component" value="Chromosome"/>
</dbReference>
<dbReference type="Gene3D" id="2.140.10.10">
    <property type="entry name" value="Quinoprotein alcohol dehydrogenase-like superfamily"/>
    <property type="match status" value="2"/>
</dbReference>
<protein>
    <submittedName>
        <fullName evidence="7">Glucose dehydrogenase</fullName>
    </submittedName>
</protein>
<dbReference type="InterPro" id="IPR011047">
    <property type="entry name" value="Quinoprotein_ADH-like_sf"/>
</dbReference>
<keyword evidence="5" id="KW-0472">Membrane</keyword>
<gene>
    <name evidence="7" type="ORF">TM49_10140</name>
</gene>
<dbReference type="PANTHER" id="PTHR32303:SF4">
    <property type="entry name" value="QUINOPROTEIN GLUCOSE DEHYDROGENASE"/>
    <property type="match status" value="1"/>
</dbReference>
<dbReference type="GO" id="GO:0016020">
    <property type="term" value="C:membrane"/>
    <property type="evidence" value="ECO:0007669"/>
    <property type="project" value="InterPro"/>
</dbReference>
<dbReference type="GO" id="GO:0048038">
    <property type="term" value="F:quinone binding"/>
    <property type="evidence" value="ECO:0007669"/>
    <property type="project" value="InterPro"/>
</dbReference>
<feature type="transmembrane region" description="Helical" evidence="5">
    <location>
        <begin position="20"/>
        <end position="43"/>
    </location>
</feature>
<keyword evidence="5" id="KW-0812">Transmembrane</keyword>
<dbReference type="Pfam" id="PF01011">
    <property type="entry name" value="PQQ"/>
    <property type="match status" value="1"/>
</dbReference>
<evidence type="ECO:0000256" key="4">
    <source>
        <dbReference type="SAM" id="MobiDB-lite"/>
    </source>
</evidence>
<proteinExistence type="inferred from homology"/>
<evidence type="ECO:0000256" key="5">
    <source>
        <dbReference type="SAM" id="Phobius"/>
    </source>
</evidence>
<dbReference type="PANTHER" id="PTHR32303">
    <property type="entry name" value="QUINOPROTEIN ALCOHOL DEHYDROGENASE (CYTOCHROME C)"/>
    <property type="match status" value="1"/>
</dbReference>
<dbReference type="InterPro" id="IPR017511">
    <property type="entry name" value="PQQ_mDH"/>
</dbReference>
<keyword evidence="5" id="KW-1133">Transmembrane helix</keyword>
<reference evidence="7 8" key="1">
    <citation type="journal article" date="2015" name="Genome Announc.">
        <title>Complete genome sequence of Martelella endophytica YC6887, which has antifungal activity associated with a halophyte.</title>
        <authorList>
            <person name="Khan A."/>
            <person name="Khan H."/>
            <person name="Chung E.J."/>
            <person name="Hossain M.T."/>
            <person name="Chung Y.R."/>
        </authorList>
    </citation>
    <scope>NUCLEOTIDE SEQUENCE [LARGE SCALE GENOMIC DNA]</scope>
    <source>
        <strain evidence="7">YC6887</strain>
    </source>
</reference>
<dbReference type="GO" id="GO:0008876">
    <property type="term" value="F:quinoprotein glucose dehydrogenase activity"/>
    <property type="evidence" value="ECO:0007669"/>
    <property type="project" value="TreeGrafter"/>
</dbReference>
<evidence type="ECO:0000259" key="6">
    <source>
        <dbReference type="Pfam" id="PF01011"/>
    </source>
</evidence>
<evidence type="ECO:0000256" key="1">
    <source>
        <dbReference type="ARBA" id="ARBA00001931"/>
    </source>
</evidence>
<organism evidence="7 8">
    <name type="scientific">Martelella endophytica</name>
    <dbReference type="NCBI Taxonomy" id="1486262"/>
    <lineage>
        <taxon>Bacteria</taxon>
        <taxon>Pseudomonadati</taxon>
        <taxon>Pseudomonadota</taxon>
        <taxon>Alphaproteobacteria</taxon>
        <taxon>Hyphomicrobiales</taxon>
        <taxon>Aurantimonadaceae</taxon>
        <taxon>Martelella</taxon>
    </lineage>
</organism>
<dbReference type="SUPFAM" id="SSF50998">
    <property type="entry name" value="Quinoprotein alcohol dehydrogenase-like"/>
    <property type="match status" value="1"/>
</dbReference>
<dbReference type="InterPro" id="IPR018391">
    <property type="entry name" value="PQQ_b-propeller_rpt"/>
</dbReference>
<dbReference type="CDD" id="cd10280">
    <property type="entry name" value="PQQ_mGDH"/>
    <property type="match status" value="1"/>
</dbReference>
<dbReference type="RefSeq" id="WP_045680999.1">
    <property type="nucleotide sequence ID" value="NZ_CP010803.1"/>
</dbReference>
<name>A0A0D5LPA4_MAREN</name>
<feature type="transmembrane region" description="Helical" evidence="5">
    <location>
        <begin position="102"/>
        <end position="120"/>
    </location>
</feature>
<dbReference type="SMART" id="SM00564">
    <property type="entry name" value="PQQ"/>
    <property type="match status" value="5"/>
</dbReference>
<dbReference type="InterPro" id="IPR002372">
    <property type="entry name" value="PQQ_rpt_dom"/>
</dbReference>
<accession>A0A0D5LPA4</accession>
<feature type="transmembrane region" description="Helical" evidence="5">
    <location>
        <begin position="132"/>
        <end position="153"/>
    </location>
</feature>
<dbReference type="OrthoDB" id="9794322at2"/>
<dbReference type="HOGENOM" id="CLU_018478_1_0_5"/>
<sequence length="821" mass="88851">MTDQPGRARRTTSLGAAGWWSRIFALILILIGIVLTAGGVWLIALGGSWYYAVAGIALLYSGFGFWQIRMKGFYVYLATWALTLVWAFWEVGFSGWDLVPRVVAPTVLLIGSLFTLPALSRTPEPHSEMTPAMSLVGAFAMAGLALFLMQGMAHAATGDTAVASPDKSAVKGTGTMVSTSAEGVNVRRSGADWPYYGGSRDATRYSPLDQINVDNVKNLKEVWHFHTGDMPDKDAKGSYSPENTPLKVGSHVYVCSAKDELISLDAGTGKEEWRYDPKVPDDAVPYGATCRGVAYYQVPTMSADAPCAERIIIGTLDARLIAIDAEHGRLCEDFGDKGMVYLEKGLGKTVPGWYAITAPPTIVRGVIVVGAQVKDGQAENAPSGVIRGYSAENGKLAWAWDMGAPDRTGAPTDGETYTRGTPNMWTAATADPELGYVYLPLGNSSVDYYGGNRKPYENEYNSSLVAIDVTTGKPGWHFQTVHYDLWDYDLGSQVSLVDMKTDNGTVPALVLPSKQGQIYVLNRKTGESLFPVEERPVPSGGVEPDNLAKTQPYSGYAHLDQPKLTARDMWGMSPIDQLWCRIQFRRAHYDGEYTAPTADKPYIEYPGYNGGSDWGSVAIDPKDRILVANYNDMPNFNQLIPREKADEMGLKPINEGGERKSAEGKGDPQTGSPYAINVNAGWQMPTGMLCSAPPYGHIRAIDLDTGKTLWDEPFGSAVNNGPFGIPTHLPLTIGTPNNGGPLVTAGGLIFIAATTDNKFRAIDLKTGKVVWETDLPAGGQANPMTYEENGRQFVVLAPGGHHFMKTKVGDDVIAWALPDQG</sequence>
<feature type="region of interest" description="Disordered" evidence="4">
    <location>
        <begin position="648"/>
        <end position="671"/>
    </location>
</feature>
<evidence type="ECO:0000256" key="3">
    <source>
        <dbReference type="ARBA" id="ARBA00023002"/>
    </source>
</evidence>
<keyword evidence="3" id="KW-0560">Oxidoreductase</keyword>
<dbReference type="EMBL" id="CP010803">
    <property type="protein sequence ID" value="AJY45946.1"/>
    <property type="molecule type" value="Genomic_DNA"/>
</dbReference>